<reference evidence="6" key="1">
    <citation type="submission" date="2018-11" db="EMBL/GenBank/DDBJ databases">
        <authorList>
            <consortium name="Pathogen Informatics"/>
        </authorList>
    </citation>
    <scope>NUCLEOTIDE SEQUENCE</scope>
</reference>
<proteinExistence type="inferred from homology"/>
<comment type="caution">
    <text evidence="6">The sequence shown here is derived from an EMBL/GenBank/DDBJ whole genome shotgun (WGS) entry which is preliminary data.</text>
</comment>
<evidence type="ECO:0000256" key="3">
    <source>
        <dbReference type="ARBA" id="ARBA00023034"/>
    </source>
</evidence>
<dbReference type="GO" id="GO:0005829">
    <property type="term" value="C:cytosol"/>
    <property type="evidence" value="ECO:0007669"/>
    <property type="project" value="TreeGrafter"/>
</dbReference>
<dbReference type="OrthoDB" id="2189106at2759"/>
<keyword evidence="3" id="KW-0333">Golgi apparatus</keyword>
<evidence type="ECO:0000256" key="5">
    <source>
        <dbReference type="ARBA" id="ARBA00023136"/>
    </source>
</evidence>
<keyword evidence="5" id="KW-0472">Membrane</keyword>
<comment type="subcellular location">
    <subcellularLocation>
        <location evidence="1">Golgi apparatus membrane</location>
        <topology evidence="1">Peripheral membrane protein</topology>
        <orientation evidence="1">Cytoplasmic side</orientation>
    </subcellularLocation>
</comment>
<keyword evidence="4" id="KW-0446">Lipid-binding</keyword>
<evidence type="ECO:0000313" key="6">
    <source>
        <dbReference type="EMBL" id="VEL29006.1"/>
    </source>
</evidence>
<organism evidence="6 7">
    <name type="scientific">Protopolystoma xenopodis</name>
    <dbReference type="NCBI Taxonomy" id="117903"/>
    <lineage>
        <taxon>Eukaryota</taxon>
        <taxon>Metazoa</taxon>
        <taxon>Spiralia</taxon>
        <taxon>Lophotrochozoa</taxon>
        <taxon>Platyhelminthes</taxon>
        <taxon>Monogenea</taxon>
        <taxon>Polyopisthocotylea</taxon>
        <taxon>Polystomatidea</taxon>
        <taxon>Polystomatidae</taxon>
        <taxon>Protopolystoma</taxon>
    </lineage>
</organism>
<evidence type="ECO:0008006" key="8">
    <source>
        <dbReference type="Google" id="ProtNLM"/>
    </source>
</evidence>
<accession>A0A448X653</accession>
<dbReference type="InterPro" id="IPR008628">
    <property type="entry name" value="GPP34-like"/>
</dbReference>
<dbReference type="InterPro" id="IPR038261">
    <property type="entry name" value="GPP34-like_sf"/>
</dbReference>
<sequence>MFQDDDGIVISRRNVHSYESENSATIKRSDLGDATDENDSKETRLTLMEEILLLGLKDREGYTSFWNDSICCGLRAAFLIELALRDRIGLEPAGMRMKALLSRKIIVKKDVPTGDVLLDEALKNIKSNYPENAKTWIEYLSGETWNPFKLSLQIRNVRERLAKSLAEKGVCTTEKQNFVLFDLTTHPLVDSQVKQRVIRRVQEAMLSRWTNDPQKIEKRLLSLVILSHHSDVLENAFSTLSDADYSISMKRIKTLLDMDYYTEAAKDGSCETMWAVFAAFTS</sequence>
<dbReference type="GO" id="GO:0031985">
    <property type="term" value="C:Golgi cisterna"/>
    <property type="evidence" value="ECO:0007669"/>
    <property type="project" value="TreeGrafter"/>
</dbReference>
<name>A0A448X653_9PLAT</name>
<dbReference type="EMBL" id="CAAALY010099525">
    <property type="protein sequence ID" value="VEL29006.1"/>
    <property type="molecule type" value="Genomic_DNA"/>
</dbReference>
<dbReference type="GO" id="GO:0048194">
    <property type="term" value="P:Golgi vesicle budding"/>
    <property type="evidence" value="ECO:0007669"/>
    <property type="project" value="TreeGrafter"/>
</dbReference>
<evidence type="ECO:0000256" key="1">
    <source>
        <dbReference type="ARBA" id="ARBA00004255"/>
    </source>
</evidence>
<dbReference type="Pfam" id="PF05719">
    <property type="entry name" value="GPP34"/>
    <property type="match status" value="1"/>
</dbReference>
<dbReference type="AlphaFoldDB" id="A0A448X653"/>
<keyword evidence="7" id="KW-1185">Reference proteome</keyword>
<dbReference type="GO" id="GO:0000139">
    <property type="term" value="C:Golgi membrane"/>
    <property type="evidence" value="ECO:0007669"/>
    <property type="project" value="UniProtKB-SubCell"/>
</dbReference>
<evidence type="ECO:0000256" key="2">
    <source>
        <dbReference type="ARBA" id="ARBA00007284"/>
    </source>
</evidence>
<evidence type="ECO:0000313" key="7">
    <source>
        <dbReference type="Proteomes" id="UP000784294"/>
    </source>
</evidence>
<dbReference type="Proteomes" id="UP000784294">
    <property type="component" value="Unassembled WGS sequence"/>
</dbReference>
<comment type="similarity">
    <text evidence="2">Belongs to the GOLPH3/VPS74 family.</text>
</comment>
<gene>
    <name evidence="6" type="ORF">PXEA_LOCUS22446</name>
</gene>
<protein>
    <recommendedName>
        <fullName evidence="8">Golgi phosphoprotein 3</fullName>
    </recommendedName>
</protein>
<dbReference type="PANTHER" id="PTHR12704:SF2">
    <property type="entry name" value="GOLGI PHOSPHOPROTEIN 3 HOMOLOG SAURON"/>
    <property type="match status" value="1"/>
</dbReference>
<dbReference type="GO" id="GO:0043001">
    <property type="term" value="P:Golgi to plasma membrane protein transport"/>
    <property type="evidence" value="ECO:0007669"/>
    <property type="project" value="TreeGrafter"/>
</dbReference>
<dbReference type="PANTHER" id="PTHR12704">
    <property type="entry name" value="TRANS-GOLGI PROTEIN GMX33"/>
    <property type="match status" value="1"/>
</dbReference>
<dbReference type="GO" id="GO:0005802">
    <property type="term" value="C:trans-Golgi network"/>
    <property type="evidence" value="ECO:0007669"/>
    <property type="project" value="TreeGrafter"/>
</dbReference>
<dbReference type="GO" id="GO:0070273">
    <property type="term" value="F:phosphatidylinositol-4-phosphate binding"/>
    <property type="evidence" value="ECO:0007669"/>
    <property type="project" value="InterPro"/>
</dbReference>
<dbReference type="GO" id="GO:0007030">
    <property type="term" value="P:Golgi organization"/>
    <property type="evidence" value="ECO:0007669"/>
    <property type="project" value="TreeGrafter"/>
</dbReference>
<dbReference type="GO" id="GO:0006890">
    <property type="term" value="P:retrograde vesicle-mediated transport, Golgi to endoplasmic reticulum"/>
    <property type="evidence" value="ECO:0007669"/>
    <property type="project" value="TreeGrafter"/>
</dbReference>
<dbReference type="Gene3D" id="1.10.3630.10">
    <property type="entry name" value="yeast vps74-n-term truncation variant domain like"/>
    <property type="match status" value="1"/>
</dbReference>
<evidence type="ECO:0000256" key="4">
    <source>
        <dbReference type="ARBA" id="ARBA00023121"/>
    </source>
</evidence>